<comment type="caution">
    <text evidence="2">The sequence shown here is derived from an EMBL/GenBank/DDBJ whole genome shotgun (WGS) entry which is preliminary data.</text>
</comment>
<feature type="region of interest" description="Disordered" evidence="1">
    <location>
        <begin position="59"/>
        <end position="79"/>
    </location>
</feature>
<evidence type="ECO:0000256" key="1">
    <source>
        <dbReference type="SAM" id="MobiDB-lite"/>
    </source>
</evidence>
<keyword evidence="3" id="KW-1185">Reference proteome</keyword>
<sequence length="148" mass="17131">MTSIGLTRRQKRRKLQTHLAATAGLYDDDLYAESNSNYLGNVLQNANVVPESDFSDHLNNDVYSAEPEQNSEIYDSDLDPLSESDDELYVEDKLEVPDIFYDCEFQDDSENFFIVKKNRVWIVTMTLVNVWHPGLYNAKYLNAMLTNY</sequence>
<reference evidence="2" key="1">
    <citation type="submission" date="2021-11" db="EMBL/GenBank/DDBJ databases">
        <authorList>
            <person name="Schell T."/>
        </authorList>
    </citation>
    <scope>NUCLEOTIDE SEQUENCE</scope>
    <source>
        <strain evidence="2">M5</strain>
    </source>
</reference>
<organism evidence="2 3">
    <name type="scientific">Daphnia galeata</name>
    <dbReference type="NCBI Taxonomy" id="27404"/>
    <lineage>
        <taxon>Eukaryota</taxon>
        <taxon>Metazoa</taxon>
        <taxon>Ecdysozoa</taxon>
        <taxon>Arthropoda</taxon>
        <taxon>Crustacea</taxon>
        <taxon>Branchiopoda</taxon>
        <taxon>Diplostraca</taxon>
        <taxon>Cladocera</taxon>
        <taxon>Anomopoda</taxon>
        <taxon>Daphniidae</taxon>
        <taxon>Daphnia</taxon>
    </lineage>
</organism>
<evidence type="ECO:0000313" key="3">
    <source>
        <dbReference type="Proteomes" id="UP000789390"/>
    </source>
</evidence>
<dbReference type="AlphaFoldDB" id="A0A8J2S5K9"/>
<protein>
    <submittedName>
        <fullName evidence="2">Uncharacterized protein</fullName>
    </submittedName>
</protein>
<dbReference type="Proteomes" id="UP000789390">
    <property type="component" value="Unassembled WGS sequence"/>
</dbReference>
<proteinExistence type="predicted"/>
<dbReference type="EMBL" id="CAKKLH010000309">
    <property type="protein sequence ID" value="CAH0111067.1"/>
    <property type="molecule type" value="Genomic_DNA"/>
</dbReference>
<accession>A0A8J2S5K9</accession>
<gene>
    <name evidence="2" type="ORF">DGAL_LOCUS14677</name>
</gene>
<evidence type="ECO:0000313" key="2">
    <source>
        <dbReference type="EMBL" id="CAH0111067.1"/>
    </source>
</evidence>
<name>A0A8J2S5K9_9CRUS</name>